<dbReference type="KEGG" id="bar:GBAA_3783"/>
<reference evidence="1 2" key="1">
    <citation type="journal article" date="2009" name="J. Bacteriol.">
        <title>The complete genome sequence of Bacillus anthracis Ames 'Ancestor'.</title>
        <authorList>
            <person name="Ravel J."/>
            <person name="Jiang L."/>
            <person name="Stanley S.T."/>
            <person name="Wilson M.R."/>
            <person name="Decker R.S."/>
            <person name="Read T.D."/>
            <person name="Worsham P."/>
            <person name="Keim P.S."/>
            <person name="Salzberg S.L."/>
            <person name="Fraser-Liggett C.M."/>
            <person name="Rasko D.A."/>
        </authorList>
    </citation>
    <scope>NUCLEOTIDE SEQUENCE [LARGE SCALE GENOMIC DNA]</scope>
    <source>
        <strain evidence="2">Ames ancestor</strain>
    </source>
</reference>
<organism evidence="1 2">
    <name type="scientific">Bacillus anthracis</name>
    <name type="common">anthrax bacterium</name>
    <dbReference type="NCBI Taxonomy" id="1392"/>
    <lineage>
        <taxon>Bacteria</taxon>
        <taxon>Bacillati</taxon>
        <taxon>Bacillota</taxon>
        <taxon>Bacilli</taxon>
        <taxon>Bacillales</taxon>
        <taxon>Bacillaceae</taxon>
        <taxon>Bacillus</taxon>
        <taxon>Bacillus cereus group</taxon>
    </lineage>
</organism>
<dbReference type="PATRIC" id="fig|1392.230.peg.3729"/>
<evidence type="ECO:0000313" key="1">
    <source>
        <dbReference type="EMBL" id="AAT32895.1"/>
    </source>
</evidence>
<gene>
    <name evidence="1" type="ordered locus">GBAA_3783</name>
</gene>
<evidence type="ECO:0008006" key="3">
    <source>
        <dbReference type="Google" id="ProtNLM"/>
    </source>
</evidence>
<sequence length="96" mass="10871">MSGKPLNKYVVKRAFRDKFTFVHYSVADSYESNDAERVMYLQDEGFLNKERIIEKQEGSKGPVHVGGGYYELPNGEKIKGKDAALEALKQLEQVGE</sequence>
<accession>Q81XY1</accession>
<dbReference type="AlphaFoldDB" id="A0A6L8PM75"/>
<proteinExistence type="predicted"/>
<dbReference type="KEGG" id="banh:HYU01_18485"/>
<accession>A0A6L8PM75</accession>
<dbReference type="OrthoDB" id="2300838at2"/>
<accession>Q6HV78</accession>
<dbReference type="GeneID" id="45023491"/>
<dbReference type="EMBL" id="AE017334">
    <property type="protein sequence ID" value="AAT32895.1"/>
    <property type="molecule type" value="Genomic_DNA"/>
</dbReference>
<accession>A0A0F7RDQ3</accession>
<evidence type="ECO:0000313" key="2">
    <source>
        <dbReference type="Proteomes" id="UP000000594"/>
    </source>
</evidence>
<keyword evidence="2" id="KW-1185">Reference proteome</keyword>
<protein>
    <recommendedName>
        <fullName evidence="3">Group-Specific protein</fullName>
    </recommendedName>
</protein>
<dbReference type="RefSeq" id="WP_000015463.1">
    <property type="nucleotide sequence ID" value="NZ_AP014833.1"/>
</dbReference>
<name>A0A6L8PM75_BACAN</name>
<dbReference type="OMA" id="DIKHIGG"/>
<accession>E9QX31</accession>
<dbReference type="Proteomes" id="UP000000594">
    <property type="component" value="Chromosome"/>
</dbReference>
<accession>E9QX32</accession>
<accession>Q6KPF0</accession>